<dbReference type="PANTHER" id="PTHR13018">
    <property type="entry name" value="PROBABLE MEMBRANE PROTEIN DUF221-RELATED"/>
    <property type="match status" value="1"/>
</dbReference>
<feature type="transmembrane region" description="Helical" evidence="7">
    <location>
        <begin position="639"/>
        <end position="656"/>
    </location>
</feature>
<feature type="transmembrane region" description="Helical" evidence="7">
    <location>
        <begin position="497"/>
        <end position="522"/>
    </location>
</feature>
<evidence type="ECO:0000313" key="10">
    <source>
        <dbReference type="Proteomes" id="UP000241769"/>
    </source>
</evidence>
<dbReference type="InterPro" id="IPR027815">
    <property type="entry name" value="CSC1/OSCA1-like_cyt"/>
</dbReference>
<dbReference type="InterPro" id="IPR057326">
    <property type="entry name" value="KR_dom"/>
</dbReference>
<feature type="transmembrane region" description="Helical" evidence="7">
    <location>
        <begin position="206"/>
        <end position="224"/>
    </location>
</feature>
<feature type="transmembrane region" description="Helical" evidence="7">
    <location>
        <begin position="153"/>
        <end position="172"/>
    </location>
</feature>
<protein>
    <recommendedName>
        <fullName evidence="8">Ketoreductase domain-containing protein</fullName>
    </recommendedName>
</protein>
<evidence type="ECO:0000256" key="7">
    <source>
        <dbReference type="SAM" id="Phobius"/>
    </source>
</evidence>
<dbReference type="SUPFAM" id="SSF51735">
    <property type="entry name" value="NAD(P)-binding Rossmann-fold domains"/>
    <property type="match status" value="1"/>
</dbReference>
<feature type="transmembrane region" description="Helical" evidence="7">
    <location>
        <begin position="576"/>
        <end position="597"/>
    </location>
</feature>
<proteinExistence type="inferred from homology"/>
<dbReference type="PRINTS" id="PR00081">
    <property type="entry name" value="GDHRDH"/>
</dbReference>
<dbReference type="Pfam" id="PF00106">
    <property type="entry name" value="adh_short"/>
    <property type="match status" value="1"/>
</dbReference>
<evidence type="ECO:0000313" key="9">
    <source>
        <dbReference type="EMBL" id="PRP86306.1"/>
    </source>
</evidence>
<dbReference type="InterPro" id="IPR002347">
    <property type="entry name" value="SDR_fam"/>
</dbReference>
<keyword evidence="6 7" id="KW-0472">Membrane</keyword>
<keyword evidence="10" id="KW-1185">Reference proteome</keyword>
<evidence type="ECO:0000256" key="6">
    <source>
        <dbReference type="ARBA" id="ARBA00023136"/>
    </source>
</evidence>
<dbReference type="PANTHER" id="PTHR13018:SF5">
    <property type="entry name" value="RE44586P"/>
    <property type="match status" value="1"/>
</dbReference>
<feature type="domain" description="Ketoreductase" evidence="8">
    <location>
        <begin position="936"/>
        <end position="1122"/>
    </location>
</feature>
<dbReference type="InterPro" id="IPR003864">
    <property type="entry name" value="CSC1/OSCA1-like_7TM"/>
</dbReference>
<dbReference type="GO" id="GO:0005227">
    <property type="term" value="F:calcium-activated cation channel activity"/>
    <property type="evidence" value="ECO:0007669"/>
    <property type="project" value="InterPro"/>
</dbReference>
<dbReference type="SMART" id="SM00822">
    <property type="entry name" value="PKS_KR"/>
    <property type="match status" value="1"/>
</dbReference>
<feature type="transmembrane region" description="Helical" evidence="7">
    <location>
        <begin position="534"/>
        <end position="556"/>
    </location>
</feature>
<evidence type="ECO:0000256" key="2">
    <source>
        <dbReference type="ARBA" id="ARBA00007779"/>
    </source>
</evidence>
<feature type="transmembrane region" description="Helical" evidence="7">
    <location>
        <begin position="691"/>
        <end position="711"/>
    </location>
</feature>
<comment type="similarity">
    <text evidence="2">Belongs to the CSC1 (TC 1.A.17) family.</text>
</comment>
<dbReference type="GO" id="GO:0005886">
    <property type="term" value="C:plasma membrane"/>
    <property type="evidence" value="ECO:0007669"/>
    <property type="project" value="TreeGrafter"/>
</dbReference>
<feature type="transmembrane region" description="Helical" evidence="7">
    <location>
        <begin position="438"/>
        <end position="462"/>
    </location>
</feature>
<organism evidence="9 10">
    <name type="scientific">Planoprotostelium fungivorum</name>
    <dbReference type="NCBI Taxonomy" id="1890364"/>
    <lineage>
        <taxon>Eukaryota</taxon>
        <taxon>Amoebozoa</taxon>
        <taxon>Evosea</taxon>
        <taxon>Variosea</taxon>
        <taxon>Cavosteliida</taxon>
        <taxon>Cavosteliaceae</taxon>
        <taxon>Planoprotostelium</taxon>
    </lineage>
</organism>
<accession>A0A2P6NQR4</accession>
<dbReference type="InterPro" id="IPR045122">
    <property type="entry name" value="Csc1-like"/>
</dbReference>
<comment type="caution">
    <text evidence="9">The sequence shown here is derived from an EMBL/GenBank/DDBJ whole genome shotgun (WGS) entry which is preliminary data.</text>
</comment>
<dbReference type="AlphaFoldDB" id="A0A2P6NQR4"/>
<evidence type="ECO:0000256" key="5">
    <source>
        <dbReference type="ARBA" id="ARBA00022989"/>
    </source>
</evidence>
<feature type="transmembrane region" description="Helical" evidence="7">
    <location>
        <begin position="717"/>
        <end position="734"/>
    </location>
</feature>
<dbReference type="Pfam" id="PF02714">
    <property type="entry name" value="RSN1_7TM"/>
    <property type="match status" value="1"/>
</dbReference>
<keyword evidence="5 7" id="KW-1133">Transmembrane helix</keyword>
<reference evidence="9 10" key="1">
    <citation type="journal article" date="2018" name="Genome Biol. Evol.">
        <title>Multiple Roots of Fruiting Body Formation in Amoebozoa.</title>
        <authorList>
            <person name="Hillmann F."/>
            <person name="Forbes G."/>
            <person name="Novohradska S."/>
            <person name="Ferling I."/>
            <person name="Riege K."/>
            <person name="Groth M."/>
            <person name="Westermann M."/>
            <person name="Marz M."/>
            <person name="Spaller T."/>
            <person name="Winckler T."/>
            <person name="Schaap P."/>
            <person name="Glockner G."/>
        </authorList>
    </citation>
    <scope>NUCLEOTIDE SEQUENCE [LARGE SCALE GENOMIC DNA]</scope>
    <source>
        <strain evidence="9 10">Jena</strain>
    </source>
</reference>
<name>A0A2P6NQR4_9EUKA</name>
<dbReference type="OrthoDB" id="2102561at2759"/>
<evidence type="ECO:0000259" key="8">
    <source>
        <dbReference type="SMART" id="SM00822"/>
    </source>
</evidence>
<dbReference type="Pfam" id="PF14703">
    <property type="entry name" value="PHM7_cyt"/>
    <property type="match status" value="1"/>
</dbReference>
<dbReference type="EMBL" id="MDYQ01000033">
    <property type="protein sequence ID" value="PRP86306.1"/>
    <property type="molecule type" value="Genomic_DNA"/>
</dbReference>
<feature type="transmembrane region" description="Helical" evidence="7">
    <location>
        <begin position="73"/>
        <end position="94"/>
    </location>
</feature>
<gene>
    <name evidence="9" type="ORF">PROFUN_05447</name>
</gene>
<dbReference type="Pfam" id="PF13967">
    <property type="entry name" value="RSN1_TM"/>
    <property type="match status" value="1"/>
</dbReference>
<keyword evidence="4 7" id="KW-0812">Transmembrane</keyword>
<dbReference type="InterPro" id="IPR036291">
    <property type="entry name" value="NAD(P)-bd_dom_sf"/>
</dbReference>
<dbReference type="Proteomes" id="UP000241769">
    <property type="component" value="Unassembled WGS sequence"/>
</dbReference>
<comment type="subcellular location">
    <subcellularLocation>
        <location evidence="1">Membrane</location>
        <topology evidence="1">Multi-pass membrane protein</topology>
    </subcellularLocation>
</comment>
<dbReference type="InParanoid" id="A0A2P6NQR4"/>
<dbReference type="Gene3D" id="3.40.50.720">
    <property type="entry name" value="NAD(P)-binding Rossmann-like Domain"/>
    <property type="match status" value="1"/>
</dbReference>
<evidence type="ECO:0000256" key="4">
    <source>
        <dbReference type="ARBA" id="ARBA00022692"/>
    </source>
</evidence>
<evidence type="ECO:0000256" key="3">
    <source>
        <dbReference type="ARBA" id="ARBA00022448"/>
    </source>
</evidence>
<evidence type="ECO:0000256" key="1">
    <source>
        <dbReference type="ARBA" id="ARBA00004141"/>
    </source>
</evidence>
<keyword evidence="3" id="KW-0813">Transport</keyword>
<dbReference type="InterPro" id="IPR032880">
    <property type="entry name" value="CSC1/OSCA1-like_N"/>
</dbReference>
<sequence length="1220" mass="139175">MCTSSPIRRAKELKEYTLFTTTLAAGLQWHNGIGEFVMSSQYPLPHVEKGLLDFKNWTSIFENTNPDNSTRGLGVSIAISGGGFLLTLLVFCLLRDRWTKFFAPKYLDSKFDIPREKMRYIGWMWVTFAYPEKKLFLNNVGLDGIMYLRFLKYSMVFLLAVSVLGNTILTPINSLGPNKDLDKSDTRSVRGLDVYSIANIRDNDNVLYAHLISVFIFSLLLYNLSHRLFDAYIRLDTAQNRPEGVRQRSVLVTDIPYHSAYSSKRTRKYFAKMFGKESVHNTMVVPCLPQLSVLQNKRDKLVGLYKRFAHWSDVGDSSRGFTTIGGIFPFYFFPYPMRDPGHQKSLWGQRVRGMDYYDRMLTQIDERIRELQKREEVKKRYTNKAFVCFSTIGQALAAQQMLVSYSPFISRVYKAPHPKDICWEYLSAPDWQKYLRRVAVWVALAVIFVTWFIPIAVISAWIRIENLSKLEWLSGVMDFINTNQYLYEFASSTLPTLAYTFFMVILPYLLQYVLTYSGYGLYSSTERQLVKFYWLFLFLVSFLGYVFAAPAFVLFGDVASNPTLAATRLASAISKQAAYFTNYIVLQGWAGYAIFWLGRFDEFLLYGLKRLFYCVTEEEKKQAEAPAPFLYGILYTRQLFVLLIAVVYSTIAPYVVPFALSYFWVSWFSAKYNMIYVVMPRYQGGKVTLIVINRVGYALVIYQLVMIGVFLLKDFSAGLSIIGLVVLSIIYMIYNQKRFAKPFHFYPLDQTKPTNTGTSANRADTQRFTQLFHHPALTPPDEDHQFAVYMHRKRTYNNPHRRKTIRMTAPDLSYLNEEQGGVTVDQMERLRLVSHKSEIKDTDSDGSIDEADYIFEEQDSDEEVDTSLARYDDDENGTRMEYMSYVLLLEIRRSATTFSAAAYLSLFLDYVEIIVHQLIALIFFIQPAKATQKNKSAILITGASTGIGRHLVDLYAARGFSVIATVRRRQDAMSLSSSSDRVRAILVDVTDLKQCEEAVKSVQDILDREDLNLHALVNKAGVLSTGLSAFTTEETVRHTLEVNFFGPLRMVRLFFPLLHQSGGRIINTGSTASFFPAGLIGSYTASKGGHTALRSLTQSLQIECYVFGVKVSEVDPGLIRSHLLSVGGGLNLIQPETSIKVEKVTNAHRVNVADFMKTSAPPPWLLDVAYVHAVEGKYPLSFDHPTLDSKLQKLIFLSCFTDNARMCMMQKWGASPTHQS</sequence>